<evidence type="ECO:0000256" key="1">
    <source>
        <dbReference type="ARBA" id="ARBA00009333"/>
    </source>
</evidence>
<dbReference type="PRINTS" id="PR00368">
    <property type="entry name" value="FADPNR"/>
</dbReference>
<protein>
    <submittedName>
        <fullName evidence="5">FAD/NAD(P)-binding domain-containing protein</fullName>
    </submittedName>
</protein>
<dbReference type="Gene3D" id="3.50.50.60">
    <property type="entry name" value="FAD/NAD(P)-binding domain"/>
    <property type="match status" value="2"/>
</dbReference>
<keyword evidence="2" id="KW-0285">Flavoprotein</keyword>
<dbReference type="PANTHER" id="PTHR48105">
    <property type="entry name" value="THIOREDOXIN REDUCTASE 1-RELATED-RELATED"/>
    <property type="match status" value="1"/>
</dbReference>
<proteinExistence type="inferred from homology"/>
<dbReference type="GO" id="GO:0097237">
    <property type="term" value="P:cellular response to toxic substance"/>
    <property type="evidence" value="ECO:0007669"/>
    <property type="project" value="UniProtKB-ARBA"/>
</dbReference>
<evidence type="ECO:0000256" key="3">
    <source>
        <dbReference type="ARBA" id="ARBA00023002"/>
    </source>
</evidence>
<dbReference type="GO" id="GO:0016491">
    <property type="term" value="F:oxidoreductase activity"/>
    <property type="evidence" value="ECO:0007669"/>
    <property type="project" value="UniProtKB-KW"/>
</dbReference>
<evidence type="ECO:0000313" key="5">
    <source>
        <dbReference type="EMBL" id="PSN73301.1"/>
    </source>
</evidence>
<dbReference type="PRINTS" id="PR00469">
    <property type="entry name" value="PNDRDTASEII"/>
</dbReference>
<dbReference type="STRING" id="1448308.A0A2T2P6H4"/>
<keyword evidence="3" id="KW-0560">Oxidoreductase</keyword>
<evidence type="ECO:0000313" key="6">
    <source>
        <dbReference type="Proteomes" id="UP000240883"/>
    </source>
</evidence>
<reference evidence="5 6" key="1">
    <citation type="journal article" date="2018" name="Front. Microbiol.">
        <title>Genome-Wide Analysis of Corynespora cassiicola Leaf Fall Disease Putative Effectors.</title>
        <authorList>
            <person name="Lopez D."/>
            <person name="Ribeiro S."/>
            <person name="Label P."/>
            <person name="Fumanal B."/>
            <person name="Venisse J.S."/>
            <person name="Kohler A."/>
            <person name="de Oliveira R.R."/>
            <person name="Labutti K."/>
            <person name="Lipzen A."/>
            <person name="Lail K."/>
            <person name="Bauer D."/>
            <person name="Ohm R.A."/>
            <person name="Barry K.W."/>
            <person name="Spatafora J."/>
            <person name="Grigoriev I.V."/>
            <person name="Martin F.M."/>
            <person name="Pujade-Renaud V."/>
        </authorList>
    </citation>
    <scope>NUCLEOTIDE SEQUENCE [LARGE SCALE GENOMIC DNA]</scope>
    <source>
        <strain evidence="5 6">Philippines</strain>
    </source>
</reference>
<feature type="domain" description="FAD/NAD(P)-binding" evidence="4">
    <location>
        <begin position="11"/>
        <end position="307"/>
    </location>
</feature>
<dbReference type="SUPFAM" id="SSF51905">
    <property type="entry name" value="FAD/NAD(P)-binding domain"/>
    <property type="match status" value="1"/>
</dbReference>
<dbReference type="InterPro" id="IPR023753">
    <property type="entry name" value="FAD/NAD-binding_dom"/>
</dbReference>
<dbReference type="Proteomes" id="UP000240883">
    <property type="component" value="Unassembled WGS sequence"/>
</dbReference>
<organism evidence="5 6">
    <name type="scientific">Corynespora cassiicola Philippines</name>
    <dbReference type="NCBI Taxonomy" id="1448308"/>
    <lineage>
        <taxon>Eukaryota</taxon>
        <taxon>Fungi</taxon>
        <taxon>Dikarya</taxon>
        <taxon>Ascomycota</taxon>
        <taxon>Pezizomycotina</taxon>
        <taxon>Dothideomycetes</taxon>
        <taxon>Pleosporomycetidae</taxon>
        <taxon>Pleosporales</taxon>
        <taxon>Corynesporascaceae</taxon>
        <taxon>Corynespora</taxon>
    </lineage>
</organism>
<dbReference type="InterPro" id="IPR050097">
    <property type="entry name" value="Ferredoxin-NADP_redctase_2"/>
</dbReference>
<accession>A0A2T2P6H4</accession>
<evidence type="ECO:0000256" key="2">
    <source>
        <dbReference type="ARBA" id="ARBA00022630"/>
    </source>
</evidence>
<dbReference type="EMBL" id="KZ678129">
    <property type="protein sequence ID" value="PSN73301.1"/>
    <property type="molecule type" value="Genomic_DNA"/>
</dbReference>
<name>A0A2T2P6H4_CORCC</name>
<dbReference type="Pfam" id="PF07992">
    <property type="entry name" value="Pyr_redox_2"/>
    <property type="match status" value="1"/>
</dbReference>
<keyword evidence="6" id="KW-1185">Reference proteome</keyword>
<dbReference type="OrthoDB" id="10260355at2759"/>
<gene>
    <name evidence="5" type="ORF">BS50DRAFT_568873</name>
</gene>
<sequence>MALRPQIVDGLIIGGGPAGLTAALAFARTRTTAIVFDSGSYRNEGIQHMHTVPSRDHFDPYEFRRISREQITARYDSIWFENVKITQVNKKEVGNENYNGFEVKDHNGKTFQGRKVILATGCKDVFPDIPGYAENWPSHIYQCLACDGYEQRGTPIGILDCNSPMVSHLASMAIVFDPRVTIYSNGPISDAEPIQNALKISKALGVAVDQRKIKKLINNGPSHTDGVTIEFETGDPVTLGFIVHRPPTVNKAQDLIEQLDIETMSLDMGGHIKIMNPMFNETSVRGVFAAGDAMVMMKQVTIAMAEGLKAAVGAGFQIGEEKSEKILEMLND</sequence>
<evidence type="ECO:0000259" key="4">
    <source>
        <dbReference type="Pfam" id="PF07992"/>
    </source>
</evidence>
<dbReference type="AlphaFoldDB" id="A0A2T2P6H4"/>
<dbReference type="InterPro" id="IPR036188">
    <property type="entry name" value="FAD/NAD-bd_sf"/>
</dbReference>
<comment type="similarity">
    <text evidence="1">Belongs to the class-II pyridine nucleotide-disulfide oxidoreductase family.</text>
</comment>